<organism evidence="1 2">
    <name type="scientific">Pseudonocardia eucalypti</name>
    <dbReference type="NCBI Taxonomy" id="648755"/>
    <lineage>
        <taxon>Bacteria</taxon>
        <taxon>Bacillati</taxon>
        <taxon>Actinomycetota</taxon>
        <taxon>Actinomycetes</taxon>
        <taxon>Pseudonocardiales</taxon>
        <taxon>Pseudonocardiaceae</taxon>
        <taxon>Pseudonocardia</taxon>
    </lineage>
</organism>
<dbReference type="CDD" id="cd00085">
    <property type="entry name" value="HNHc"/>
    <property type="match status" value="1"/>
</dbReference>
<sequence length="218" mass="24757">MTYVPRSPRWTDDELRAAVAASTSLNQVCRRLGLVPGRYDTLRRHITRLNLETTHLPSASLSGRRRWAVTDEQLRRAVHESKTISEVLRRLGYQPNGGMHRMIVGKIKQAGLDTSHFAGQGWARGLKRPNRAAKPLEEILVENSTYLNTGHLRRRLIAAGLKKPECEECGLREWRGKPLPLALDHVNGDHTDNRLENLRILCPNCHALTETWCVRKPA</sequence>
<accession>A0ABP9Q360</accession>
<gene>
    <name evidence="1" type="ORF">GCM10023321_30870</name>
</gene>
<evidence type="ECO:0000313" key="1">
    <source>
        <dbReference type="EMBL" id="GAA5156030.1"/>
    </source>
</evidence>
<protein>
    <recommendedName>
        <fullName evidence="3">HNH endonuclease</fullName>
    </recommendedName>
</protein>
<proteinExistence type="predicted"/>
<dbReference type="EMBL" id="BAABJP010000010">
    <property type="protein sequence ID" value="GAA5156030.1"/>
    <property type="molecule type" value="Genomic_DNA"/>
</dbReference>
<dbReference type="InterPro" id="IPR003615">
    <property type="entry name" value="HNH_nuc"/>
</dbReference>
<evidence type="ECO:0000313" key="2">
    <source>
        <dbReference type="Proteomes" id="UP001428817"/>
    </source>
</evidence>
<name>A0ABP9Q360_9PSEU</name>
<reference evidence="2" key="1">
    <citation type="journal article" date="2019" name="Int. J. Syst. Evol. Microbiol.">
        <title>The Global Catalogue of Microorganisms (GCM) 10K type strain sequencing project: providing services to taxonomists for standard genome sequencing and annotation.</title>
        <authorList>
            <consortium name="The Broad Institute Genomics Platform"/>
            <consortium name="The Broad Institute Genome Sequencing Center for Infectious Disease"/>
            <person name="Wu L."/>
            <person name="Ma J."/>
        </authorList>
    </citation>
    <scope>NUCLEOTIDE SEQUENCE [LARGE SCALE GENOMIC DNA]</scope>
    <source>
        <strain evidence="2">JCM 18303</strain>
    </source>
</reference>
<evidence type="ECO:0008006" key="3">
    <source>
        <dbReference type="Google" id="ProtNLM"/>
    </source>
</evidence>
<dbReference type="Proteomes" id="UP001428817">
    <property type="component" value="Unassembled WGS sequence"/>
</dbReference>
<keyword evidence="2" id="KW-1185">Reference proteome</keyword>
<comment type="caution">
    <text evidence="1">The sequence shown here is derived from an EMBL/GenBank/DDBJ whole genome shotgun (WGS) entry which is preliminary data.</text>
</comment>